<protein>
    <recommendedName>
        <fullName evidence="4">Carbohydrate-binding module family 96 domain-containing protein</fullName>
    </recommendedName>
</protein>
<dbReference type="InterPro" id="IPR055372">
    <property type="entry name" value="CBM96"/>
</dbReference>
<dbReference type="Pfam" id="PF24517">
    <property type="entry name" value="CBM96"/>
    <property type="match status" value="1"/>
</dbReference>
<proteinExistence type="predicted"/>
<comment type="subcellular location">
    <subcellularLocation>
        <location evidence="1">Secreted</location>
    </subcellularLocation>
</comment>
<evidence type="ECO:0000313" key="6">
    <source>
        <dbReference type="Proteomes" id="UP000198538"/>
    </source>
</evidence>
<organism evidence="5 6">
    <name type="scientific">Paenibacillus polysaccharolyticus</name>
    <dbReference type="NCBI Taxonomy" id="582692"/>
    <lineage>
        <taxon>Bacteria</taxon>
        <taxon>Bacillati</taxon>
        <taxon>Bacillota</taxon>
        <taxon>Bacilli</taxon>
        <taxon>Bacillales</taxon>
        <taxon>Paenibacillaceae</taxon>
        <taxon>Paenibacillus</taxon>
    </lineage>
</organism>
<evidence type="ECO:0000259" key="4">
    <source>
        <dbReference type="Pfam" id="PF24517"/>
    </source>
</evidence>
<evidence type="ECO:0000256" key="1">
    <source>
        <dbReference type="ARBA" id="ARBA00004613"/>
    </source>
</evidence>
<gene>
    <name evidence="5" type="ORF">SAMN05720606_10895</name>
</gene>
<reference evidence="6" key="1">
    <citation type="submission" date="2016-10" db="EMBL/GenBank/DDBJ databases">
        <authorList>
            <person name="Varghese N."/>
            <person name="Submissions S."/>
        </authorList>
    </citation>
    <scope>NUCLEOTIDE SEQUENCE [LARGE SCALE GENOMIC DNA]</scope>
    <source>
        <strain evidence="6">BL9</strain>
    </source>
</reference>
<evidence type="ECO:0000256" key="3">
    <source>
        <dbReference type="ARBA" id="ARBA00022729"/>
    </source>
</evidence>
<dbReference type="AlphaFoldDB" id="A0A1G5I931"/>
<dbReference type="GO" id="GO:0005576">
    <property type="term" value="C:extracellular region"/>
    <property type="evidence" value="ECO:0007669"/>
    <property type="project" value="UniProtKB-SubCell"/>
</dbReference>
<name>A0A1G5I931_9BACL</name>
<keyword evidence="3" id="KW-0732">Signal</keyword>
<dbReference type="NCBIfam" id="NF033679">
    <property type="entry name" value="DNRLRE_dom"/>
    <property type="match status" value="1"/>
</dbReference>
<accession>A0A1G5I931</accession>
<evidence type="ECO:0000313" key="5">
    <source>
        <dbReference type="EMBL" id="SCY72149.1"/>
    </source>
</evidence>
<dbReference type="EMBL" id="FMVM01000008">
    <property type="protein sequence ID" value="SCY72149.1"/>
    <property type="molecule type" value="Genomic_DNA"/>
</dbReference>
<dbReference type="STRING" id="582692.SAMN05720606_10895"/>
<evidence type="ECO:0000256" key="2">
    <source>
        <dbReference type="ARBA" id="ARBA00022525"/>
    </source>
</evidence>
<keyword evidence="6" id="KW-1185">Reference proteome</keyword>
<feature type="domain" description="Carbohydrate-binding module family 96" evidence="4">
    <location>
        <begin position="117"/>
        <end position="279"/>
    </location>
</feature>
<keyword evidence="2" id="KW-0964">Secreted</keyword>
<dbReference type="Proteomes" id="UP000198538">
    <property type="component" value="Unassembled WGS sequence"/>
</dbReference>
<sequence length="648" mass="73652">MSEIKNGETSLNSYIHIKSPENRFRAKYVLYNQIDVDLPSTLTSAIRENSVRVSRVSARVEHSKDISSSLSVVYATQSDLNSFIQASPINDLTSTVYVREHNRAQGKYELLEAPRITVNLQPVADATTRSQLRLQTINFGDTQRMMIGRDELEQFESFIHFGDIDTRIPDLMYLEEAKLKLYYTGTITPGASIELHQPNTLWREYGITHANRPHSIQRLTSSYSINTSERYVEFDMMDILKMLRNGELQNIGMMIQSSDLSPIYFNTRESAKPPVLQIKYITSQIYSIGRTEKESELFVYGVGRKELKTTLFVHSDIGFTWLQSNLYVHRYEDHMHHEAPAIVSASRPDLNASMAVAHRTEAKLYSILSVIESTVSERETSVCVSKPEIPAKLVVSISTETERDFELSVRQSTDDERAANLAVSHPDLPAALTIDSKMSLISELTVSRAYNAYLWNVLHISKPELHSVIEVSNYIKASKTLDSELTVIRSAEAEIASELAVSRPDLGGVLWTRVPDEDEKRGIIEIPFVEEMMSHLFVSRPDILSSLEVKYSNDLEARIGVKEREYLEGFIEVREWKDLQSVVDVRQITDLPAEMIVSKPDVYAWIKPRVVADEELNAVASIRKRDASDRVTTLIVKGPRNQAYFYIL</sequence>